<protein>
    <submittedName>
        <fullName evidence="1">Uncharacterized protein</fullName>
    </submittedName>
</protein>
<gene>
    <name evidence="1" type="ORF">RchiOBHm_Chr2g0123301</name>
</gene>
<dbReference type="PANTHER" id="PTHR31579">
    <property type="entry name" value="OS03G0796600 PROTEIN"/>
    <property type="match status" value="1"/>
</dbReference>
<keyword evidence="2" id="KW-1185">Reference proteome</keyword>
<dbReference type="NCBIfam" id="TIGR01615">
    <property type="entry name" value="A_thal_3542"/>
    <property type="match status" value="1"/>
</dbReference>
<dbReference type="Gramene" id="PRQ49561">
    <property type="protein sequence ID" value="PRQ49561"/>
    <property type="gene ID" value="RchiOBHm_Chr2g0123301"/>
</dbReference>
<proteinExistence type="predicted"/>
<dbReference type="OrthoDB" id="747933at2759"/>
<sequence length="269" mass="31029">MDSLEERVSVFYHENSDEYDHNSSDYEFDDDAGDSDAKRQRILYWESQQALLQEILERSRLTGSKLRQEVREITEKARSEQRDLCRCHKPNVDACNNCLRHGIVNSLCDKGFKASLCISKWSETKKIPGGTHEYIEVTGNTSTSRTKQLFYVVELEFGDQFEIAKACNEYRNLVRMLPQTYVGKADYLKAIVRIVCDAAKRSMKESRMHMGPWRKRGFMLMKWSASIERLASVESVSTSNRYNVQSLLSSERAHASSYRYFAAPTVVVT</sequence>
<dbReference type="STRING" id="74649.A0A2P6RT28"/>
<dbReference type="PANTHER" id="PTHR31579:SF49">
    <property type="entry name" value="DUF506 FAMILY PROTEIN"/>
    <property type="match status" value="1"/>
</dbReference>
<reference evidence="1 2" key="1">
    <citation type="journal article" date="2018" name="Nat. Genet.">
        <title>The Rosa genome provides new insights in the design of modern roses.</title>
        <authorList>
            <person name="Bendahmane M."/>
        </authorList>
    </citation>
    <scope>NUCLEOTIDE SEQUENCE [LARGE SCALE GENOMIC DNA]</scope>
    <source>
        <strain evidence="2">cv. Old Blush</strain>
    </source>
</reference>
<dbReference type="Pfam" id="PF04720">
    <property type="entry name" value="PDDEXK_6"/>
    <property type="match status" value="1"/>
</dbReference>
<dbReference type="InterPro" id="IPR006502">
    <property type="entry name" value="PDDEXK-like"/>
</dbReference>
<dbReference type="EMBL" id="PDCK01000040">
    <property type="protein sequence ID" value="PRQ49561.1"/>
    <property type="molecule type" value="Genomic_DNA"/>
</dbReference>
<name>A0A2P6RT28_ROSCH</name>
<accession>A0A2P6RT28</accession>
<evidence type="ECO:0000313" key="2">
    <source>
        <dbReference type="Proteomes" id="UP000238479"/>
    </source>
</evidence>
<evidence type="ECO:0000313" key="1">
    <source>
        <dbReference type="EMBL" id="PRQ49561.1"/>
    </source>
</evidence>
<comment type="caution">
    <text evidence="1">The sequence shown here is derived from an EMBL/GenBank/DDBJ whole genome shotgun (WGS) entry which is preliminary data.</text>
</comment>
<dbReference type="AlphaFoldDB" id="A0A2P6RT28"/>
<dbReference type="OMA" id="IYWESQE"/>
<dbReference type="Proteomes" id="UP000238479">
    <property type="component" value="Chromosome 2"/>
</dbReference>
<organism evidence="1 2">
    <name type="scientific">Rosa chinensis</name>
    <name type="common">China rose</name>
    <dbReference type="NCBI Taxonomy" id="74649"/>
    <lineage>
        <taxon>Eukaryota</taxon>
        <taxon>Viridiplantae</taxon>
        <taxon>Streptophyta</taxon>
        <taxon>Embryophyta</taxon>
        <taxon>Tracheophyta</taxon>
        <taxon>Spermatophyta</taxon>
        <taxon>Magnoliopsida</taxon>
        <taxon>eudicotyledons</taxon>
        <taxon>Gunneridae</taxon>
        <taxon>Pentapetalae</taxon>
        <taxon>rosids</taxon>
        <taxon>fabids</taxon>
        <taxon>Rosales</taxon>
        <taxon>Rosaceae</taxon>
        <taxon>Rosoideae</taxon>
        <taxon>Rosoideae incertae sedis</taxon>
        <taxon>Rosa</taxon>
    </lineage>
</organism>